<dbReference type="Proteomes" id="UP001152799">
    <property type="component" value="Chromosome 6"/>
</dbReference>
<comment type="similarity">
    <text evidence="7">Belongs to the TRAFAC class myosin-kinesin ATPase superfamily. Kinesin family.</text>
</comment>
<sequence length="1147" mass="131172">MDSKVDSTAVKVAVRVRPLVQTEIARGCQEIVEVIPENEQVVLKSLDKAFTFNYVLGSNTEQDELYNRCVAPLLKSLFEGFNVTIFAYGQTGSGKTHSMGTAYCEGENVGVIPRAVHEIFSTVKDQFSFDFTITVSFVELYREILYDLMSEKSKEQCILEIREDLTKGIHIPNLTEIPVESAQQILDVLIKGSRGRATASTNMNATSSRSHSIFTVNLAMQHKVEKHQNRTAKLHLVDLAGSERPKKTGASGTTFKEGVDINKGLFVLGKVISALGDEKSQNNFVPYRDSNLTRLLKDSLGGNSVTLMIACISPADYNLEETLSTLRYADRARKIKNKPIVNQDPKTAQINDLKKQIKLLQLQIVGQGGPMITASEIDHLKASNQELKAQLSAALLDKTGLHEKVHILQTANEVRDEKVSKLKDDFNIACTQINLGLENQDLEIVKENVAKLTEIQQNFNNLHSDQLKTQDAIRNHEETFEILVQSATKTSHMPIDVQEKEESHRTVQLDLNSQLQEVFKQLALKEQLARQLQANTQYMVDEQGMLETARKIENLEKEKHELLQQLKNVKCQENSQKVSEKRRKRVQELEEQLKDLKKKVTEQSRLIRLKEKDEQKIRQLNHEIVSIKTAKVKLFKQMREEADKFRTLKQDSERKLARVKQQDNKNKTEMAKMKVAHEKQKNVLKRKFEEAAALSKRLQNMLLKRNHVQENKFSNKYEKVANWLREELEVHVNLAEAQFTLDELLEDRATLQKQMDDLKANPETENGLEVKSIESDLELRSLQIQELQQKLLDSDEGSKSKVRFDVVQTMIEAKYALRSIFEQAAENGKIMVQVRRAMTELQESYKEVMEKNSQLEANFAEQMANTEREYQEKVGVLLKQMRGIKNKDVSPESEVLYRCEIQDEKIVDQESTIQQQQQKIEELQEKLKAIQDTAAQQLDNSNKRIRRDQTFTAPDDVDLVEKTPQHIEYRRPQKFKLKKSSVVVDFADLSDEDIENNIADDVKNDPDWRNTPLGKRLIKEQKSKLIVLGSNTLNFMDAESDSLAGSKRSSNGGCTCRGNCKSSKCGCKKLQKSCTSSCRCKETCENQQISHSEVTSTVNQINPNESDEQDDQFKKQRDPANSSPNLYQNRKFRRATRFQDPAILQYH</sequence>
<evidence type="ECO:0000256" key="8">
    <source>
        <dbReference type="SAM" id="Coils"/>
    </source>
</evidence>
<evidence type="ECO:0000256" key="7">
    <source>
        <dbReference type="PROSITE-ProRule" id="PRU00283"/>
    </source>
</evidence>
<reference evidence="11" key="1">
    <citation type="submission" date="2022-01" db="EMBL/GenBank/DDBJ databases">
        <authorList>
            <person name="King R."/>
        </authorList>
    </citation>
    <scope>NUCLEOTIDE SEQUENCE</scope>
</reference>
<dbReference type="InterPro" id="IPR027417">
    <property type="entry name" value="P-loop_NTPase"/>
</dbReference>
<evidence type="ECO:0000256" key="9">
    <source>
        <dbReference type="SAM" id="MobiDB-lite"/>
    </source>
</evidence>
<dbReference type="PANTHER" id="PTHR47969:SF15">
    <property type="entry name" value="CHROMOSOME-ASSOCIATED KINESIN KIF4A-RELATED"/>
    <property type="match status" value="1"/>
</dbReference>
<dbReference type="GO" id="GO:0007052">
    <property type="term" value="P:mitotic spindle organization"/>
    <property type="evidence" value="ECO:0007669"/>
    <property type="project" value="TreeGrafter"/>
</dbReference>
<dbReference type="OrthoDB" id="3176171at2759"/>
<feature type="coiled-coil region" evidence="8">
    <location>
        <begin position="906"/>
        <end position="940"/>
    </location>
</feature>
<dbReference type="FunFam" id="3.40.850.10:FF:000082">
    <property type="entry name" value="OSM3-like kinesin"/>
    <property type="match status" value="1"/>
</dbReference>
<feature type="coiled-coil region" evidence="8">
    <location>
        <begin position="831"/>
        <end position="865"/>
    </location>
</feature>
<feature type="region of interest" description="Disordered" evidence="9">
    <location>
        <begin position="1091"/>
        <end position="1147"/>
    </location>
</feature>
<feature type="compositionally biased region" description="Polar residues" evidence="9">
    <location>
        <begin position="1091"/>
        <end position="1104"/>
    </location>
</feature>
<dbReference type="GO" id="GO:0005524">
    <property type="term" value="F:ATP binding"/>
    <property type="evidence" value="ECO:0007669"/>
    <property type="project" value="UniProtKB-UniRule"/>
</dbReference>
<feature type="domain" description="Kinesin motor" evidence="10">
    <location>
        <begin position="9"/>
        <end position="335"/>
    </location>
</feature>
<keyword evidence="7" id="KW-0505">Motor protein</keyword>
<feature type="coiled-coil region" evidence="8">
    <location>
        <begin position="515"/>
        <end position="662"/>
    </location>
</feature>
<dbReference type="EMBL" id="OU892282">
    <property type="protein sequence ID" value="CAH1132700.1"/>
    <property type="molecule type" value="Genomic_DNA"/>
</dbReference>
<keyword evidence="2" id="KW-0963">Cytoplasm</keyword>
<dbReference type="PANTHER" id="PTHR47969">
    <property type="entry name" value="CHROMOSOME-ASSOCIATED KINESIN KIF4A-RELATED"/>
    <property type="match status" value="1"/>
</dbReference>
<dbReference type="GO" id="GO:0005875">
    <property type="term" value="C:microtubule associated complex"/>
    <property type="evidence" value="ECO:0007669"/>
    <property type="project" value="TreeGrafter"/>
</dbReference>
<keyword evidence="4 7" id="KW-0067">ATP-binding</keyword>
<evidence type="ECO:0000256" key="6">
    <source>
        <dbReference type="ARBA" id="ARBA00023212"/>
    </source>
</evidence>
<gene>
    <name evidence="11" type="ORF">CEUTPL_LOCUS11194</name>
</gene>
<dbReference type="GO" id="GO:0051231">
    <property type="term" value="P:spindle elongation"/>
    <property type="evidence" value="ECO:0007669"/>
    <property type="project" value="TreeGrafter"/>
</dbReference>
<dbReference type="AlphaFoldDB" id="A0A9P0GST0"/>
<dbReference type="Pfam" id="PF25764">
    <property type="entry name" value="KIF21A_4th"/>
    <property type="match status" value="1"/>
</dbReference>
<dbReference type="GO" id="GO:0003777">
    <property type="term" value="F:microtubule motor activity"/>
    <property type="evidence" value="ECO:0007669"/>
    <property type="project" value="InterPro"/>
</dbReference>
<proteinExistence type="inferred from homology"/>
<comment type="subcellular location">
    <subcellularLocation>
        <location evidence="1">Cytoplasm</location>
        <location evidence="1">Cytoskeleton</location>
    </subcellularLocation>
</comment>
<evidence type="ECO:0000256" key="5">
    <source>
        <dbReference type="ARBA" id="ARBA00023054"/>
    </source>
</evidence>
<evidence type="ECO:0000256" key="1">
    <source>
        <dbReference type="ARBA" id="ARBA00004245"/>
    </source>
</evidence>
<dbReference type="InterPro" id="IPR019821">
    <property type="entry name" value="Kinesin_motor_CS"/>
</dbReference>
<keyword evidence="5 8" id="KW-0175">Coiled coil</keyword>
<dbReference type="InterPro" id="IPR036961">
    <property type="entry name" value="Kinesin_motor_dom_sf"/>
</dbReference>
<dbReference type="GO" id="GO:0008017">
    <property type="term" value="F:microtubule binding"/>
    <property type="evidence" value="ECO:0007669"/>
    <property type="project" value="InterPro"/>
</dbReference>
<dbReference type="PROSITE" id="PS50067">
    <property type="entry name" value="KINESIN_MOTOR_2"/>
    <property type="match status" value="1"/>
</dbReference>
<organism evidence="11 12">
    <name type="scientific">Ceutorhynchus assimilis</name>
    <name type="common">cabbage seed weevil</name>
    <dbReference type="NCBI Taxonomy" id="467358"/>
    <lineage>
        <taxon>Eukaryota</taxon>
        <taxon>Metazoa</taxon>
        <taxon>Ecdysozoa</taxon>
        <taxon>Arthropoda</taxon>
        <taxon>Hexapoda</taxon>
        <taxon>Insecta</taxon>
        <taxon>Pterygota</taxon>
        <taxon>Neoptera</taxon>
        <taxon>Endopterygota</taxon>
        <taxon>Coleoptera</taxon>
        <taxon>Polyphaga</taxon>
        <taxon>Cucujiformia</taxon>
        <taxon>Curculionidae</taxon>
        <taxon>Ceutorhynchinae</taxon>
        <taxon>Ceutorhynchus</taxon>
    </lineage>
</organism>
<evidence type="ECO:0000256" key="4">
    <source>
        <dbReference type="ARBA" id="ARBA00022840"/>
    </source>
</evidence>
<keyword evidence="12" id="KW-1185">Reference proteome</keyword>
<keyword evidence="6" id="KW-0206">Cytoskeleton</keyword>
<feature type="binding site" evidence="7">
    <location>
        <begin position="89"/>
        <end position="96"/>
    </location>
    <ligand>
        <name>ATP</name>
        <dbReference type="ChEBI" id="CHEBI:30616"/>
    </ligand>
</feature>
<feature type="coiled-coil region" evidence="8">
    <location>
        <begin position="734"/>
        <end position="790"/>
    </location>
</feature>
<dbReference type="SUPFAM" id="SSF52540">
    <property type="entry name" value="P-loop containing nucleoside triphosphate hydrolases"/>
    <property type="match status" value="1"/>
</dbReference>
<protein>
    <recommendedName>
        <fullName evidence="10">Kinesin motor domain-containing protein</fullName>
    </recommendedName>
</protein>
<dbReference type="SMART" id="SM00129">
    <property type="entry name" value="KISc"/>
    <property type="match status" value="1"/>
</dbReference>
<feature type="compositionally biased region" description="Polar residues" evidence="9">
    <location>
        <begin position="1119"/>
        <end position="1128"/>
    </location>
</feature>
<keyword evidence="3 7" id="KW-0547">Nucleotide-binding</keyword>
<evidence type="ECO:0000259" key="10">
    <source>
        <dbReference type="PROSITE" id="PS50067"/>
    </source>
</evidence>
<evidence type="ECO:0000256" key="3">
    <source>
        <dbReference type="ARBA" id="ARBA00022741"/>
    </source>
</evidence>
<dbReference type="CDD" id="cd01372">
    <property type="entry name" value="KISc_KIF4"/>
    <property type="match status" value="1"/>
</dbReference>
<dbReference type="Gene3D" id="3.40.850.10">
    <property type="entry name" value="Kinesin motor domain"/>
    <property type="match status" value="1"/>
</dbReference>
<dbReference type="Pfam" id="PF00225">
    <property type="entry name" value="Kinesin"/>
    <property type="match status" value="1"/>
</dbReference>
<evidence type="ECO:0000313" key="12">
    <source>
        <dbReference type="Proteomes" id="UP001152799"/>
    </source>
</evidence>
<dbReference type="PROSITE" id="PS00411">
    <property type="entry name" value="KINESIN_MOTOR_1"/>
    <property type="match status" value="1"/>
</dbReference>
<name>A0A9P0GST0_9CUCU</name>
<dbReference type="PRINTS" id="PR00380">
    <property type="entry name" value="KINESINHEAVY"/>
</dbReference>
<evidence type="ECO:0000313" key="11">
    <source>
        <dbReference type="EMBL" id="CAH1132700.1"/>
    </source>
</evidence>
<accession>A0A9P0GST0</accession>
<dbReference type="InterPro" id="IPR027640">
    <property type="entry name" value="Kinesin-like_fam"/>
</dbReference>
<dbReference type="GO" id="GO:0007018">
    <property type="term" value="P:microtubule-based movement"/>
    <property type="evidence" value="ECO:0007669"/>
    <property type="project" value="InterPro"/>
</dbReference>
<dbReference type="InterPro" id="IPR001752">
    <property type="entry name" value="Kinesin_motor_dom"/>
</dbReference>
<evidence type="ECO:0000256" key="2">
    <source>
        <dbReference type="ARBA" id="ARBA00022490"/>
    </source>
</evidence>